<evidence type="ECO:0000256" key="3">
    <source>
        <dbReference type="ARBA" id="ARBA00023163"/>
    </source>
</evidence>
<dbReference type="PROSITE" id="PS01124">
    <property type="entry name" value="HTH_ARAC_FAMILY_2"/>
    <property type="match status" value="1"/>
</dbReference>
<dbReference type="Gene3D" id="1.10.10.60">
    <property type="entry name" value="Homeodomain-like"/>
    <property type="match status" value="2"/>
</dbReference>
<name>A0AAW8Z038_9GAMM</name>
<dbReference type="Pfam" id="PF12852">
    <property type="entry name" value="Cupin_6"/>
    <property type="match status" value="1"/>
</dbReference>
<dbReference type="GO" id="GO:0043565">
    <property type="term" value="F:sequence-specific DNA binding"/>
    <property type="evidence" value="ECO:0007669"/>
    <property type="project" value="InterPro"/>
</dbReference>
<dbReference type="InterPro" id="IPR018060">
    <property type="entry name" value="HTH_AraC"/>
</dbReference>
<dbReference type="AlphaFoldDB" id="A0AAW8Z038"/>
<evidence type="ECO:0000313" key="5">
    <source>
        <dbReference type="EMBL" id="MDV4314490.1"/>
    </source>
</evidence>
<dbReference type="InterPro" id="IPR032783">
    <property type="entry name" value="AraC_lig"/>
</dbReference>
<dbReference type="SUPFAM" id="SSF46689">
    <property type="entry name" value="Homeodomain-like"/>
    <property type="match status" value="2"/>
</dbReference>
<dbReference type="Pfam" id="PF12833">
    <property type="entry name" value="HTH_18"/>
    <property type="match status" value="1"/>
</dbReference>
<sequence length="287" mass="32202">MYKHQTSEIHKHYFDNLVSNIKVQASVYFTGDICGTHDFEQDDRESHIHIIKDGNVRVTNNLGKEIPIEEPSLVFLPRPFAHQLIVNDHSNATVICGTIKLGIGGKNPITTSLPDLIIVKLTELNGIEKYIDLIFLESILNKNGNQAVQNRLCEILIIKVLSYCSQYPLTSKGVFSGLNEPRIAKALHAIHSDPAEPWTVERLAYESNLSRAHFSNLFHQIVGNTPLEYLTIWRLLMAQKFLCQGVTLERIASEVGYSSASALTRAFSKHLGISPTQWLKLTAENSL</sequence>
<dbReference type="InterPro" id="IPR050204">
    <property type="entry name" value="AraC_XylS_family_regulators"/>
</dbReference>
<feature type="domain" description="HTH araC/xylS-type" evidence="4">
    <location>
        <begin position="184"/>
        <end position="281"/>
    </location>
</feature>
<keyword evidence="1" id="KW-0805">Transcription regulation</keyword>
<evidence type="ECO:0000313" key="6">
    <source>
        <dbReference type="Proteomes" id="UP001284654"/>
    </source>
</evidence>
<evidence type="ECO:0000256" key="2">
    <source>
        <dbReference type="ARBA" id="ARBA00023125"/>
    </source>
</evidence>
<dbReference type="SMART" id="SM00342">
    <property type="entry name" value="HTH_ARAC"/>
    <property type="match status" value="1"/>
</dbReference>
<evidence type="ECO:0000259" key="4">
    <source>
        <dbReference type="PROSITE" id="PS01124"/>
    </source>
</evidence>
<comment type="caution">
    <text evidence="5">The sequence shown here is derived from an EMBL/GenBank/DDBJ whole genome shotgun (WGS) entry which is preliminary data.</text>
</comment>
<reference evidence="5" key="1">
    <citation type="submission" date="2023-10" db="EMBL/GenBank/DDBJ databases">
        <authorList>
            <person name="Sykes E.M.E."/>
            <person name="Khan I.U.H."/>
            <person name="Kumar A."/>
        </authorList>
    </citation>
    <scope>NUCLEOTIDE SEQUENCE</scope>
    <source>
        <strain evidence="5">IK5</strain>
    </source>
</reference>
<dbReference type="InterPro" id="IPR009057">
    <property type="entry name" value="Homeodomain-like_sf"/>
</dbReference>
<evidence type="ECO:0000256" key="1">
    <source>
        <dbReference type="ARBA" id="ARBA00023015"/>
    </source>
</evidence>
<dbReference type="InterPro" id="IPR018062">
    <property type="entry name" value="HTH_AraC-typ_CS"/>
</dbReference>
<keyword evidence="3" id="KW-0804">Transcription</keyword>
<gene>
    <name evidence="5" type="ORF">MSG88_01535</name>
</gene>
<dbReference type="RefSeq" id="WP_317305287.1">
    <property type="nucleotide sequence ID" value="NZ_JAWJYY010000001.1"/>
</dbReference>
<accession>A0AAW8Z038</accession>
<proteinExistence type="predicted"/>
<keyword evidence="2" id="KW-0238">DNA-binding</keyword>
<dbReference type="EMBL" id="JAWJYY010000001">
    <property type="protein sequence ID" value="MDV4314490.1"/>
    <property type="molecule type" value="Genomic_DNA"/>
</dbReference>
<dbReference type="GO" id="GO:0003700">
    <property type="term" value="F:DNA-binding transcription factor activity"/>
    <property type="evidence" value="ECO:0007669"/>
    <property type="project" value="InterPro"/>
</dbReference>
<dbReference type="PROSITE" id="PS00041">
    <property type="entry name" value="HTH_ARAC_FAMILY_1"/>
    <property type="match status" value="1"/>
</dbReference>
<dbReference type="PANTHER" id="PTHR46796:SF13">
    <property type="entry name" value="HTH-TYPE TRANSCRIPTIONAL ACTIVATOR RHAS"/>
    <property type="match status" value="1"/>
</dbReference>
<organism evidence="5 6">
    <name type="scientific">Acinetobacter indicus</name>
    <dbReference type="NCBI Taxonomy" id="756892"/>
    <lineage>
        <taxon>Bacteria</taxon>
        <taxon>Pseudomonadati</taxon>
        <taxon>Pseudomonadota</taxon>
        <taxon>Gammaproteobacteria</taxon>
        <taxon>Moraxellales</taxon>
        <taxon>Moraxellaceae</taxon>
        <taxon>Acinetobacter</taxon>
    </lineage>
</organism>
<dbReference type="Proteomes" id="UP001284654">
    <property type="component" value="Unassembled WGS sequence"/>
</dbReference>
<protein>
    <submittedName>
        <fullName evidence="5">AraC family transcriptional regulator</fullName>
    </submittedName>
</protein>
<dbReference type="PANTHER" id="PTHR46796">
    <property type="entry name" value="HTH-TYPE TRANSCRIPTIONAL ACTIVATOR RHAS-RELATED"/>
    <property type="match status" value="1"/>
</dbReference>